<evidence type="ECO:0000256" key="1">
    <source>
        <dbReference type="SAM" id="MobiDB-lite"/>
    </source>
</evidence>
<dbReference type="AlphaFoldDB" id="A0A4V4REG8"/>
<keyword evidence="3" id="KW-1185">Reference proteome</keyword>
<dbReference type="OrthoDB" id="5120955at2"/>
<protein>
    <submittedName>
        <fullName evidence="2">Uncharacterized protein</fullName>
    </submittedName>
</protein>
<name>A0A4V4REG8_9MICO</name>
<proteinExistence type="predicted"/>
<comment type="caution">
    <text evidence="2">The sequence shown here is derived from an EMBL/GenBank/DDBJ whole genome shotgun (WGS) entry which is preliminary data.</text>
</comment>
<evidence type="ECO:0000313" key="3">
    <source>
        <dbReference type="Proteomes" id="UP000306192"/>
    </source>
</evidence>
<dbReference type="Proteomes" id="UP000306192">
    <property type="component" value="Unassembled WGS sequence"/>
</dbReference>
<sequence length="92" mass="9930">MKRIIITVSDTQHPLAQDQDIDTIEALALAAVRGGGDIVKVTLYGNRELSILVSPGVPITFVVSEVPEEDRDDGDLDSPFVPGSDFDNDYEG</sequence>
<evidence type="ECO:0000313" key="2">
    <source>
        <dbReference type="EMBL" id="TIH33814.1"/>
    </source>
</evidence>
<accession>A0A4V4REG8</accession>
<dbReference type="EMBL" id="QYRT01000031">
    <property type="protein sequence ID" value="TIH33814.1"/>
    <property type="molecule type" value="Genomic_DNA"/>
</dbReference>
<feature type="compositionally biased region" description="Acidic residues" evidence="1">
    <location>
        <begin position="66"/>
        <end position="76"/>
    </location>
</feature>
<feature type="region of interest" description="Disordered" evidence="1">
    <location>
        <begin position="66"/>
        <end position="92"/>
    </location>
</feature>
<gene>
    <name evidence="2" type="ORF">D4765_14130</name>
</gene>
<organism evidence="2 3">
    <name type="scientific">Subtercola vilae</name>
    <dbReference type="NCBI Taxonomy" id="2056433"/>
    <lineage>
        <taxon>Bacteria</taxon>
        <taxon>Bacillati</taxon>
        <taxon>Actinomycetota</taxon>
        <taxon>Actinomycetes</taxon>
        <taxon>Micrococcales</taxon>
        <taxon>Microbacteriaceae</taxon>
        <taxon>Subtercola</taxon>
    </lineage>
</organism>
<reference evidence="2 3" key="1">
    <citation type="journal article" date="2019" name="Microorganisms">
        <title>Systematic Affiliation and Genome Analysis of Subtercola vilae DB165(T) with Particular Emphasis on Cold Adaptation of an Isolate from a High-Altitude Cold Volcano Lake.</title>
        <authorList>
            <person name="Villalobos A.S."/>
            <person name="Wiese J."/>
            <person name="Imhoff J.F."/>
            <person name="Dorador C."/>
            <person name="Keller A."/>
            <person name="Hentschel U."/>
        </authorList>
    </citation>
    <scope>NUCLEOTIDE SEQUENCE [LARGE SCALE GENOMIC DNA]</scope>
    <source>
        <strain evidence="2 3">DB165</strain>
    </source>
</reference>
<dbReference type="RefSeq" id="WP_136642936.1">
    <property type="nucleotide sequence ID" value="NZ_QYRT01000031.1"/>
</dbReference>